<comment type="caution">
    <text evidence="1">The sequence shown here is derived from an EMBL/GenBank/DDBJ whole genome shotgun (WGS) entry which is preliminary data.</text>
</comment>
<reference evidence="1 2" key="1">
    <citation type="submission" date="2024-01" db="EMBL/GenBank/DDBJ databases">
        <authorList>
            <person name="Alioto T."/>
            <person name="Alioto T."/>
            <person name="Gomez Garrido J."/>
        </authorList>
    </citation>
    <scope>NUCLEOTIDE SEQUENCE [LARGE SCALE GENOMIC DNA]</scope>
</reference>
<accession>A0AAV1PQ00</accession>
<dbReference type="EMBL" id="CAWUFR010000226">
    <property type="protein sequence ID" value="CAK6973255.1"/>
    <property type="molecule type" value="Genomic_DNA"/>
</dbReference>
<keyword evidence="2" id="KW-1185">Reference proteome</keyword>
<name>A0AAV1PQ00_SCOSC</name>
<dbReference type="PANTHER" id="PTHR45913">
    <property type="entry name" value="EPM2A-INTERACTING PROTEIN 1"/>
    <property type="match status" value="1"/>
</dbReference>
<sequence>MQDKVTEMNPEEKLTFLHCIIHQEVLCKSVLKMNHVVDVVTITVNFIRARALNHRQFVSLLEEIETEHRDIGYHTAVRWLSLGKVLKRFWDLREEIHEFCVKKGNDIPQLSDADWIADLGFAVDVTALMNELNVKLQCRGLFVHEMYSAVKAFMRKLQLLSSQMKDNILTHLPTLKEATKSADHLDKYSSMLEALHGEFSRRFQDLKTVESEMHMVSSPFTCSVENAPSDVQMELIDLQSDTLLAEHFRSVSLLDFYSSLKEENFPHMRRHAQKILVLFGSTYVIMPNTAVTPPWQTGRCCVMEGMTPGATLQTLRPVLITSSSVALSTAGHKSR</sequence>
<evidence type="ECO:0000313" key="1">
    <source>
        <dbReference type="EMBL" id="CAK6973255.1"/>
    </source>
</evidence>
<dbReference type="AlphaFoldDB" id="A0AAV1PQ00"/>
<evidence type="ECO:0000313" key="2">
    <source>
        <dbReference type="Proteomes" id="UP001314229"/>
    </source>
</evidence>
<dbReference type="Proteomes" id="UP001314229">
    <property type="component" value="Unassembled WGS sequence"/>
</dbReference>
<gene>
    <name evidence="1" type="ORF">FSCOSCO3_A032219</name>
</gene>
<proteinExistence type="predicted"/>
<protein>
    <submittedName>
        <fullName evidence="1">General transcription factor II-I repeat domain-containing protein 2A-like</fullName>
    </submittedName>
</protein>
<dbReference type="PANTHER" id="PTHR45913:SF9">
    <property type="entry name" value="GENERAL TRANSCRIPTION FACTOR II-I REPEAT DOMAIN-CONTAINING PROTEIN 2-LIKE-RELATED"/>
    <property type="match status" value="1"/>
</dbReference>
<organism evidence="1 2">
    <name type="scientific">Scomber scombrus</name>
    <name type="common">Atlantic mackerel</name>
    <name type="synonym">Scomber vernalis</name>
    <dbReference type="NCBI Taxonomy" id="13677"/>
    <lineage>
        <taxon>Eukaryota</taxon>
        <taxon>Metazoa</taxon>
        <taxon>Chordata</taxon>
        <taxon>Craniata</taxon>
        <taxon>Vertebrata</taxon>
        <taxon>Euteleostomi</taxon>
        <taxon>Actinopterygii</taxon>
        <taxon>Neopterygii</taxon>
        <taxon>Teleostei</taxon>
        <taxon>Neoteleostei</taxon>
        <taxon>Acanthomorphata</taxon>
        <taxon>Pelagiaria</taxon>
        <taxon>Scombriformes</taxon>
        <taxon>Scombridae</taxon>
        <taxon>Scomber</taxon>
    </lineage>
</organism>